<organism evidence="11 12">
    <name type="scientific">Funiculus sociatus GB2-A5</name>
    <dbReference type="NCBI Taxonomy" id="2933946"/>
    <lineage>
        <taxon>Bacteria</taxon>
        <taxon>Bacillati</taxon>
        <taxon>Cyanobacteriota</taxon>
        <taxon>Cyanophyceae</taxon>
        <taxon>Coleofasciculales</taxon>
        <taxon>Coleofasciculaceae</taxon>
        <taxon>Funiculus</taxon>
    </lineage>
</organism>
<evidence type="ECO:0000256" key="5">
    <source>
        <dbReference type="ARBA" id="ARBA00023066"/>
    </source>
</evidence>
<evidence type="ECO:0000256" key="4">
    <source>
        <dbReference type="ARBA" id="ARBA00022813"/>
    </source>
</evidence>
<dbReference type="EMBL" id="JAMPKK010000017">
    <property type="protein sequence ID" value="MEP0864741.1"/>
    <property type="molecule type" value="Genomic_DNA"/>
</dbReference>
<evidence type="ECO:0000256" key="7">
    <source>
        <dbReference type="ARBA" id="ARBA00023145"/>
    </source>
</evidence>
<keyword evidence="5" id="KW-0745">Spermidine biosynthesis</keyword>
<keyword evidence="6" id="KW-0620">Polyamine biosynthesis</keyword>
<dbReference type="InterPro" id="IPR017716">
    <property type="entry name" value="S-AdoMet_deCOase_pro-enz"/>
</dbReference>
<sequence>MEFSDCRNTELLDDLNKIEELMREGLKVANFTLVQLFSHKFYPIGVTSVAIVSESHVSIHTYPETGHASIDIFHCSDGSLQVLRLMDYLKLHFEPSQFSYAEATRGRNLKVSTSTSACLLQSVA</sequence>
<keyword evidence="7" id="KW-0865">Zymogen</keyword>
<dbReference type="Pfam" id="PF02675">
    <property type="entry name" value="AdoMet_dc"/>
    <property type="match status" value="1"/>
</dbReference>
<evidence type="ECO:0000313" key="12">
    <source>
        <dbReference type="Proteomes" id="UP001442494"/>
    </source>
</evidence>
<dbReference type="Gene3D" id="3.60.90.10">
    <property type="entry name" value="S-adenosylmethionine decarboxylase"/>
    <property type="match status" value="1"/>
</dbReference>
<comment type="cofactor">
    <cofactor evidence="1">
        <name>pyruvate</name>
        <dbReference type="ChEBI" id="CHEBI:15361"/>
    </cofactor>
</comment>
<dbReference type="GO" id="GO:0004014">
    <property type="term" value="F:adenosylmethionine decarboxylase activity"/>
    <property type="evidence" value="ECO:0007669"/>
    <property type="project" value="UniProtKB-EC"/>
</dbReference>
<dbReference type="EC" id="4.1.1.50" evidence="11"/>
<proteinExistence type="predicted"/>
<keyword evidence="8 11" id="KW-0456">Lyase</keyword>
<accession>A0ABV0JQ09</accession>
<evidence type="ECO:0000256" key="10">
    <source>
        <dbReference type="ARBA" id="ARBA00023317"/>
    </source>
</evidence>
<dbReference type="SUPFAM" id="SSF56276">
    <property type="entry name" value="S-adenosylmethionine decarboxylase"/>
    <property type="match status" value="1"/>
</dbReference>
<evidence type="ECO:0000256" key="1">
    <source>
        <dbReference type="ARBA" id="ARBA00001928"/>
    </source>
</evidence>
<keyword evidence="2" id="KW-0949">S-adenosyl-L-methionine</keyword>
<evidence type="ECO:0000256" key="3">
    <source>
        <dbReference type="ARBA" id="ARBA00022793"/>
    </source>
</evidence>
<evidence type="ECO:0000256" key="8">
    <source>
        <dbReference type="ARBA" id="ARBA00023239"/>
    </source>
</evidence>
<keyword evidence="12" id="KW-1185">Reference proteome</keyword>
<dbReference type="InterPro" id="IPR003826">
    <property type="entry name" value="AdoMetDC_fam_prok"/>
</dbReference>
<keyword evidence="3" id="KW-0210">Decarboxylase</keyword>
<reference evidence="11 12" key="1">
    <citation type="submission" date="2022-04" db="EMBL/GenBank/DDBJ databases">
        <title>Positive selection, recombination, and allopatry shape intraspecific diversity of widespread and dominant cyanobacteria.</title>
        <authorList>
            <person name="Wei J."/>
            <person name="Shu W."/>
            <person name="Hu C."/>
        </authorList>
    </citation>
    <scope>NUCLEOTIDE SEQUENCE [LARGE SCALE GENOMIC DNA]</scope>
    <source>
        <strain evidence="11 12">GB2-A5</strain>
    </source>
</reference>
<dbReference type="InterPro" id="IPR016067">
    <property type="entry name" value="S-AdoMet_deCO2ase_core"/>
</dbReference>
<dbReference type="PANTHER" id="PTHR33866">
    <property type="entry name" value="S-ADENOSYLMETHIONINE DECARBOXYLASE PROENZYME"/>
    <property type="match status" value="1"/>
</dbReference>
<dbReference type="NCBIfam" id="TIGR03330">
    <property type="entry name" value="SAM_DCase_Bsu"/>
    <property type="match status" value="1"/>
</dbReference>
<evidence type="ECO:0000256" key="2">
    <source>
        <dbReference type="ARBA" id="ARBA00022691"/>
    </source>
</evidence>
<name>A0ABV0JQ09_9CYAN</name>
<evidence type="ECO:0000256" key="6">
    <source>
        <dbReference type="ARBA" id="ARBA00023115"/>
    </source>
</evidence>
<keyword evidence="9" id="KW-0704">Schiff base</keyword>
<evidence type="ECO:0000313" key="11">
    <source>
        <dbReference type="EMBL" id="MEP0864741.1"/>
    </source>
</evidence>
<protein>
    <submittedName>
        <fullName evidence="11">Adenosylmethionine decarboxylase</fullName>
        <ecNumber evidence="11">4.1.1.50</ecNumber>
    </submittedName>
</protein>
<keyword evidence="10" id="KW-0670">Pyruvate</keyword>
<keyword evidence="4" id="KW-0068">Autocatalytic cleavage</keyword>
<gene>
    <name evidence="11" type="primary">speD</name>
    <name evidence="11" type="ORF">NDI37_09685</name>
</gene>
<dbReference type="PANTHER" id="PTHR33866:SF2">
    <property type="entry name" value="S-ADENOSYLMETHIONINE DECARBOXYLASE PROENZYME"/>
    <property type="match status" value="1"/>
</dbReference>
<evidence type="ECO:0000256" key="9">
    <source>
        <dbReference type="ARBA" id="ARBA00023270"/>
    </source>
</evidence>
<dbReference type="Proteomes" id="UP001442494">
    <property type="component" value="Unassembled WGS sequence"/>
</dbReference>
<comment type="caution">
    <text evidence="11">The sequence shown here is derived from an EMBL/GenBank/DDBJ whole genome shotgun (WGS) entry which is preliminary data.</text>
</comment>